<evidence type="ECO:0000313" key="2">
    <source>
        <dbReference type="Proteomes" id="UP000182444"/>
    </source>
</evidence>
<dbReference type="RefSeq" id="XP_068139465.1">
    <property type="nucleotide sequence ID" value="XM_068283364.1"/>
</dbReference>
<organism evidence="1 2">
    <name type="scientific">Yarrowia lipolytica</name>
    <name type="common">Candida lipolytica</name>
    <dbReference type="NCBI Taxonomy" id="4952"/>
    <lineage>
        <taxon>Eukaryota</taxon>
        <taxon>Fungi</taxon>
        <taxon>Dikarya</taxon>
        <taxon>Ascomycota</taxon>
        <taxon>Saccharomycotina</taxon>
        <taxon>Dipodascomycetes</taxon>
        <taxon>Dipodascales</taxon>
        <taxon>Dipodascales incertae sedis</taxon>
        <taxon>Yarrowia</taxon>
    </lineage>
</organism>
<name>A0A1D8NN91_YARLL</name>
<reference evidence="1 2" key="1">
    <citation type="journal article" date="2016" name="PLoS ONE">
        <title>Sequence Assembly of Yarrowia lipolytica Strain W29/CLIB89 Shows Transposable Element Diversity.</title>
        <authorList>
            <person name="Magnan C."/>
            <person name="Yu J."/>
            <person name="Chang I."/>
            <person name="Jahn E."/>
            <person name="Kanomata Y."/>
            <person name="Wu J."/>
            <person name="Zeller M."/>
            <person name="Oakes M."/>
            <person name="Baldi P."/>
            <person name="Sandmeyer S."/>
        </authorList>
    </citation>
    <scope>NUCLEOTIDE SEQUENCE [LARGE SCALE GENOMIC DNA]</scope>
    <source>
        <strain evidence="2">CLIB89(W29)</strain>
    </source>
</reference>
<evidence type="ECO:0000313" key="1">
    <source>
        <dbReference type="EMBL" id="AOW07063.1"/>
    </source>
</evidence>
<gene>
    <name evidence="1" type="ORF">YALI1_F16451g</name>
</gene>
<dbReference type="GeneID" id="94583949"/>
<dbReference type="VEuPathDB" id="FungiDB:YALI1_F16451g"/>
<protein>
    <submittedName>
        <fullName evidence="1">Uncharacterized protein</fullName>
    </submittedName>
</protein>
<dbReference type="EMBL" id="CP017558">
    <property type="protein sequence ID" value="AOW07063.1"/>
    <property type="molecule type" value="Genomic_DNA"/>
</dbReference>
<proteinExistence type="predicted"/>
<accession>A0A1D8NN91</accession>
<dbReference type="Proteomes" id="UP000182444">
    <property type="component" value="Chromosome 1F"/>
</dbReference>
<dbReference type="AlphaFoldDB" id="A0A1D8NN91"/>
<sequence>MDTTGSRTYVHKYVTQHDLTSILYFPRKIKIKKSLFFFKKKGEKTTSKIDEKCSNSSLTRGIDRNTDCDTTATQVRHQPTPVSFSRLYHATPSPNSLSSCHDTLIRSNNHMTVAESGIIGGKGHPVVNHPHPPFTHPSAKLTPPLTPSDRCGLCRHMVRRQGNVGDM</sequence>